<protein>
    <recommendedName>
        <fullName evidence="5">WD40 repeat domain-containing protein</fullName>
    </recommendedName>
</protein>
<organism evidence="3 4">
    <name type="scientific">Actinomadura fulvescens</name>
    <dbReference type="NCBI Taxonomy" id="46160"/>
    <lineage>
        <taxon>Bacteria</taxon>
        <taxon>Bacillati</taxon>
        <taxon>Actinomycetota</taxon>
        <taxon>Actinomycetes</taxon>
        <taxon>Streptosporangiales</taxon>
        <taxon>Thermomonosporaceae</taxon>
        <taxon>Actinomadura</taxon>
    </lineage>
</organism>
<evidence type="ECO:0000313" key="4">
    <source>
        <dbReference type="Proteomes" id="UP001501509"/>
    </source>
</evidence>
<feature type="region of interest" description="Disordered" evidence="1">
    <location>
        <begin position="1"/>
        <end position="21"/>
    </location>
</feature>
<proteinExistence type="predicted"/>
<evidence type="ECO:0000256" key="2">
    <source>
        <dbReference type="SAM" id="Phobius"/>
    </source>
</evidence>
<dbReference type="InterPro" id="IPR011042">
    <property type="entry name" value="6-blade_b-propeller_TolB-like"/>
</dbReference>
<keyword evidence="2" id="KW-0812">Transmembrane</keyword>
<dbReference type="Proteomes" id="UP001501509">
    <property type="component" value="Unassembled WGS sequence"/>
</dbReference>
<feature type="region of interest" description="Disordered" evidence="1">
    <location>
        <begin position="52"/>
        <end position="72"/>
    </location>
</feature>
<evidence type="ECO:0000313" key="3">
    <source>
        <dbReference type="EMBL" id="GAA2607851.1"/>
    </source>
</evidence>
<sequence length="354" mass="37188">MRRNPMNDERESRHEKPGRAAGLRGVWRAAVPVAAAIGVALVVGGGVDLVHSRQESDEPKPKSAKTTAVGKADTKGPRYVVGVRRSGTALVVRDIRTGDDVGLPVAAPQGQRFQRIASGGDGSYVVAAKTASKVTFQRLSLDKNGHPEALAEIPRVAVTGVSTPWSDLAVTADGDKIAYVTYRGARSRLDVISVGTGQRKTWTTKAAARLSSLSWAGDTLSFVWNPVRKVKGKLVEIRHQVRTLDTGGPAGDLALSKAVLRLPKGSETAVLSQDGQTVVAGVTEQSQIALQAFSVETGRPTKVLWEKQVTGAGDLTGLDSDATGGHLLITGADGRLYIQGAPAVPAEDLADAAW</sequence>
<dbReference type="SUPFAM" id="SSF69304">
    <property type="entry name" value="Tricorn protease N-terminal domain"/>
    <property type="match status" value="1"/>
</dbReference>
<dbReference type="EMBL" id="BAAATD010000006">
    <property type="protein sequence ID" value="GAA2607851.1"/>
    <property type="molecule type" value="Genomic_DNA"/>
</dbReference>
<name>A0ABP6CCX8_9ACTN</name>
<evidence type="ECO:0000256" key="1">
    <source>
        <dbReference type="SAM" id="MobiDB-lite"/>
    </source>
</evidence>
<reference evidence="4" key="1">
    <citation type="journal article" date="2019" name="Int. J. Syst. Evol. Microbiol.">
        <title>The Global Catalogue of Microorganisms (GCM) 10K type strain sequencing project: providing services to taxonomists for standard genome sequencing and annotation.</title>
        <authorList>
            <consortium name="The Broad Institute Genomics Platform"/>
            <consortium name="The Broad Institute Genome Sequencing Center for Infectious Disease"/>
            <person name="Wu L."/>
            <person name="Ma J."/>
        </authorList>
    </citation>
    <scope>NUCLEOTIDE SEQUENCE [LARGE SCALE GENOMIC DNA]</scope>
    <source>
        <strain evidence="4">JCM 6833</strain>
    </source>
</reference>
<dbReference type="Gene3D" id="2.120.10.30">
    <property type="entry name" value="TolB, C-terminal domain"/>
    <property type="match status" value="1"/>
</dbReference>
<gene>
    <name evidence="3" type="ORF">GCM10010411_47600</name>
</gene>
<feature type="compositionally biased region" description="Basic and acidic residues" evidence="1">
    <location>
        <begin position="1"/>
        <end position="18"/>
    </location>
</feature>
<keyword evidence="2" id="KW-1133">Transmembrane helix</keyword>
<comment type="caution">
    <text evidence="3">The sequence shown here is derived from an EMBL/GenBank/DDBJ whole genome shotgun (WGS) entry which is preliminary data.</text>
</comment>
<evidence type="ECO:0008006" key="5">
    <source>
        <dbReference type="Google" id="ProtNLM"/>
    </source>
</evidence>
<keyword evidence="4" id="KW-1185">Reference proteome</keyword>
<feature type="compositionally biased region" description="Basic and acidic residues" evidence="1">
    <location>
        <begin position="52"/>
        <end position="61"/>
    </location>
</feature>
<feature type="transmembrane region" description="Helical" evidence="2">
    <location>
        <begin position="26"/>
        <end position="47"/>
    </location>
</feature>
<keyword evidence="2" id="KW-0472">Membrane</keyword>
<accession>A0ABP6CCX8</accession>